<keyword evidence="2" id="KW-0813">Transport</keyword>
<protein>
    <submittedName>
        <fullName evidence="5">Putative ABC transporter-binding protein</fullName>
    </submittedName>
</protein>
<sequence length="421" mass="44057">MKFTSVLGGVAALAAASLLLSGCGRADDAASGPDEVTSIEDGPATGTISIWAMGAEGEALPDFVKAFQKDNPDVKIDVTPIPWDAAHNKIQTAIAGGNTPDIAMMGSTWMADFGDAFATVPEQISTDDFFEGALGTTKIGERAAGVPWYVDTRVLYYRTDIAEKAGWTEAPTTWEDLTRMAADMQSKGGSTWGMRLPAGNDSFQGAMWMPWSAGAELTDGDAWTLDTPEMAEGLEYYQSFFTDGIADPNVDTSPGSTEAEFVDGSAPMVVEGPFLRGQLEAVGGEGFADKYATAVLPAAEGSVSFSGGANLVVFKDSDNASSSWKLVDWLSQPETQAAFFEATGDLPASQAAWDETAVADDASLATFGTQLETAKAPPVTTSWVKVAAKGDQALEALRRGTGDVSSVLETLQGEADAIGLD</sequence>
<dbReference type="SUPFAM" id="SSF53850">
    <property type="entry name" value="Periplasmic binding protein-like II"/>
    <property type="match status" value="1"/>
</dbReference>
<dbReference type="PANTHER" id="PTHR30061:SF50">
    <property type="entry name" value="MALTOSE_MALTODEXTRIN-BINDING PERIPLASMIC PROTEIN"/>
    <property type="match status" value="1"/>
</dbReference>
<evidence type="ECO:0000313" key="6">
    <source>
        <dbReference type="Proteomes" id="UP000274841"/>
    </source>
</evidence>
<gene>
    <name evidence="5" type="ORF">CVS54_02182</name>
</gene>
<evidence type="ECO:0000313" key="5">
    <source>
        <dbReference type="EMBL" id="AZS40838.1"/>
    </source>
</evidence>
<dbReference type="GO" id="GO:0055052">
    <property type="term" value="C:ATP-binding cassette (ABC) transporter complex, substrate-binding subunit-containing"/>
    <property type="evidence" value="ECO:0007669"/>
    <property type="project" value="TreeGrafter"/>
</dbReference>
<dbReference type="PROSITE" id="PS51257">
    <property type="entry name" value="PROKAR_LIPOPROTEIN"/>
    <property type="match status" value="1"/>
</dbReference>
<dbReference type="Gene3D" id="3.40.190.10">
    <property type="entry name" value="Periplasmic binding protein-like II"/>
    <property type="match status" value="2"/>
</dbReference>
<dbReference type="EMBL" id="CP031422">
    <property type="protein sequence ID" value="AZS40838.1"/>
    <property type="molecule type" value="Genomic_DNA"/>
</dbReference>
<evidence type="ECO:0000256" key="3">
    <source>
        <dbReference type="ARBA" id="ARBA00022729"/>
    </source>
</evidence>
<feature type="chain" id="PRO_5018548757" evidence="4">
    <location>
        <begin position="27"/>
        <end position="421"/>
    </location>
</feature>
<accession>A0A3Q9J885</accession>
<keyword evidence="3 4" id="KW-0732">Signal</keyword>
<reference evidence="5 6" key="1">
    <citation type="submission" date="2018-08" db="EMBL/GenBank/DDBJ databases">
        <title>Microbacterium oxydans strain HG3.</title>
        <authorList>
            <person name="ORTET P."/>
        </authorList>
    </citation>
    <scope>NUCLEOTIDE SEQUENCE [LARGE SCALE GENOMIC DNA]</scope>
    <source>
        <strain evidence="5 6">HG3</strain>
    </source>
</reference>
<dbReference type="Pfam" id="PF01547">
    <property type="entry name" value="SBP_bac_1"/>
    <property type="match status" value="1"/>
</dbReference>
<proteinExistence type="inferred from homology"/>
<evidence type="ECO:0000256" key="4">
    <source>
        <dbReference type="SAM" id="SignalP"/>
    </source>
</evidence>
<dbReference type="GO" id="GO:1901982">
    <property type="term" value="F:maltose binding"/>
    <property type="evidence" value="ECO:0007669"/>
    <property type="project" value="TreeGrafter"/>
</dbReference>
<evidence type="ECO:0000256" key="2">
    <source>
        <dbReference type="ARBA" id="ARBA00022448"/>
    </source>
</evidence>
<evidence type="ECO:0000256" key="1">
    <source>
        <dbReference type="ARBA" id="ARBA00008520"/>
    </source>
</evidence>
<feature type="signal peptide" evidence="4">
    <location>
        <begin position="1"/>
        <end position="26"/>
    </location>
</feature>
<dbReference type="GO" id="GO:0042956">
    <property type="term" value="P:maltodextrin transmembrane transport"/>
    <property type="evidence" value="ECO:0007669"/>
    <property type="project" value="TreeGrafter"/>
</dbReference>
<organism evidence="5 6">
    <name type="scientific">Microbacterium oxydans</name>
    <dbReference type="NCBI Taxonomy" id="82380"/>
    <lineage>
        <taxon>Bacteria</taxon>
        <taxon>Bacillati</taxon>
        <taxon>Actinomycetota</taxon>
        <taxon>Actinomycetes</taxon>
        <taxon>Micrococcales</taxon>
        <taxon>Microbacteriaceae</taxon>
        <taxon>Microbacterium</taxon>
    </lineage>
</organism>
<comment type="similarity">
    <text evidence="1">Belongs to the bacterial solute-binding protein 1 family.</text>
</comment>
<dbReference type="RefSeq" id="WP_127012287.1">
    <property type="nucleotide sequence ID" value="NZ_CP031422.1"/>
</dbReference>
<dbReference type="AlphaFoldDB" id="A0A3Q9J885"/>
<dbReference type="InterPro" id="IPR006059">
    <property type="entry name" value="SBP"/>
</dbReference>
<dbReference type="KEGG" id="moy:CVS54_02182"/>
<dbReference type="PANTHER" id="PTHR30061">
    <property type="entry name" value="MALTOSE-BINDING PERIPLASMIC PROTEIN"/>
    <property type="match status" value="1"/>
</dbReference>
<dbReference type="GO" id="GO:0015768">
    <property type="term" value="P:maltose transport"/>
    <property type="evidence" value="ECO:0007669"/>
    <property type="project" value="TreeGrafter"/>
</dbReference>
<dbReference type="Proteomes" id="UP000274841">
    <property type="component" value="Chromosome"/>
</dbReference>
<name>A0A3Q9J885_9MICO</name>